<accession>A0A0D5Y2A1</accession>
<protein>
    <recommendedName>
        <fullName evidence="3">Preprotein translocase subunit SecA</fullName>
    </recommendedName>
</protein>
<proteinExistence type="predicted"/>
<evidence type="ECO:0000313" key="2">
    <source>
        <dbReference type="Proteomes" id="UP000032748"/>
    </source>
</evidence>
<dbReference type="PATRIC" id="fig|587753.10.peg.4038"/>
<dbReference type="Proteomes" id="UP000032748">
    <property type="component" value="Chromosome"/>
</dbReference>
<dbReference type="KEGG" id="pcz:PCL1606_40440"/>
<gene>
    <name evidence="1" type="ORF">PCL1606_40440</name>
</gene>
<organism evidence="1 2">
    <name type="scientific">Pseudomonas chlororaphis</name>
    <dbReference type="NCBI Taxonomy" id="587753"/>
    <lineage>
        <taxon>Bacteria</taxon>
        <taxon>Pseudomonadati</taxon>
        <taxon>Pseudomonadota</taxon>
        <taxon>Gammaproteobacteria</taxon>
        <taxon>Pseudomonadales</taxon>
        <taxon>Pseudomonadaceae</taxon>
        <taxon>Pseudomonas</taxon>
    </lineage>
</organism>
<dbReference type="EMBL" id="CP011110">
    <property type="protein sequence ID" value="AKA25493.1"/>
    <property type="molecule type" value="Genomic_DNA"/>
</dbReference>
<reference evidence="1 2" key="1">
    <citation type="journal article" date="2015" name="Mol. Plant Microbe Interact.">
        <title>Comparative Genomic Analysis of Pseudomonas chlororaphis PCL1606 Reveals New Insight into Antifungal Compounds Involved in Biocontrol.</title>
        <authorList>
            <person name="Calderon C.E."/>
            <person name="Ramos C."/>
            <person name="de Vicente A."/>
            <person name="Cazorla F.M."/>
        </authorList>
    </citation>
    <scope>NUCLEOTIDE SEQUENCE [LARGE SCALE GENOMIC DNA]</scope>
    <source>
        <strain evidence="1 2">PCL1606</strain>
    </source>
</reference>
<evidence type="ECO:0000313" key="1">
    <source>
        <dbReference type="EMBL" id="AKA25493.1"/>
    </source>
</evidence>
<evidence type="ECO:0008006" key="3">
    <source>
        <dbReference type="Google" id="ProtNLM"/>
    </source>
</evidence>
<sequence>MTDAQQRLAEVRAAISRVLKNGQRLRRQDREVQLAELNSLRLLEKQYAEQVAAEQATLQGRGRNRVSYMGI</sequence>
<name>A0A0D5Y2A1_9PSED</name>
<dbReference type="RefSeq" id="WP_045884413.1">
    <property type="nucleotide sequence ID" value="NZ_CP011110.1"/>
</dbReference>
<dbReference type="AlphaFoldDB" id="A0A0D5Y2A1"/>
<dbReference type="OrthoDB" id="6992466at2"/>